<evidence type="ECO:0000259" key="2">
    <source>
        <dbReference type="Pfam" id="PF12728"/>
    </source>
</evidence>
<comment type="caution">
    <text evidence="3">The sequence shown here is derived from an EMBL/GenBank/DDBJ whole genome shotgun (WGS) entry which is preliminary data.</text>
</comment>
<keyword evidence="4" id="KW-1185">Reference proteome</keyword>
<dbReference type="SUPFAM" id="SSF46955">
    <property type="entry name" value="Putative DNA-binding domain"/>
    <property type="match status" value="1"/>
</dbReference>
<reference evidence="4" key="1">
    <citation type="journal article" date="2019" name="Int. J. Syst. Evol. Microbiol.">
        <title>The Global Catalogue of Microorganisms (GCM) 10K type strain sequencing project: providing services to taxonomists for standard genome sequencing and annotation.</title>
        <authorList>
            <consortium name="The Broad Institute Genomics Platform"/>
            <consortium name="The Broad Institute Genome Sequencing Center for Infectious Disease"/>
            <person name="Wu L."/>
            <person name="Ma J."/>
        </authorList>
    </citation>
    <scope>NUCLEOTIDE SEQUENCE [LARGE SCALE GENOMIC DNA]</scope>
    <source>
        <strain evidence="4">CECT 7649</strain>
    </source>
</reference>
<dbReference type="Pfam" id="PF12728">
    <property type="entry name" value="HTH_17"/>
    <property type="match status" value="1"/>
</dbReference>
<proteinExistence type="predicted"/>
<dbReference type="Proteomes" id="UP001597051">
    <property type="component" value="Unassembled WGS sequence"/>
</dbReference>
<dbReference type="RefSeq" id="WP_299423592.1">
    <property type="nucleotide sequence ID" value="NZ_JBHSYB010000025.1"/>
</dbReference>
<evidence type="ECO:0000313" key="3">
    <source>
        <dbReference type="EMBL" id="MFD0984028.1"/>
    </source>
</evidence>
<dbReference type="InterPro" id="IPR009061">
    <property type="entry name" value="DNA-bd_dom_put_sf"/>
</dbReference>
<dbReference type="InterPro" id="IPR041657">
    <property type="entry name" value="HTH_17"/>
</dbReference>
<gene>
    <name evidence="3" type="ORF">ACFQ0S_06000</name>
</gene>
<dbReference type="EMBL" id="JBHTIZ010000013">
    <property type="protein sequence ID" value="MFD0984028.1"/>
    <property type="molecule type" value="Genomic_DNA"/>
</dbReference>
<sequence length="99" mass="12190">METITLSSDVYQQLIVTLRELQDKVAELSDRKKFLAKEYVDSWEACRILKISRRTLERHRDDHKIPCFKMKRRVFYRLMDLEHYLFQQTDQFKIDLLHQ</sequence>
<evidence type="ECO:0000256" key="1">
    <source>
        <dbReference type="SAM" id="Coils"/>
    </source>
</evidence>
<feature type="domain" description="Helix-turn-helix" evidence="2">
    <location>
        <begin position="44"/>
        <end position="85"/>
    </location>
</feature>
<keyword evidence="1" id="KW-0175">Coiled coil</keyword>
<protein>
    <submittedName>
        <fullName evidence="3">Helix-turn-helix domain-containing protein</fullName>
    </submittedName>
</protein>
<name>A0ABW3J1Q0_9FLAO</name>
<evidence type="ECO:0000313" key="4">
    <source>
        <dbReference type="Proteomes" id="UP001597051"/>
    </source>
</evidence>
<organism evidence="3 4">
    <name type="scientific">Flavobacterium myungsuense</name>
    <dbReference type="NCBI Taxonomy" id="651823"/>
    <lineage>
        <taxon>Bacteria</taxon>
        <taxon>Pseudomonadati</taxon>
        <taxon>Bacteroidota</taxon>
        <taxon>Flavobacteriia</taxon>
        <taxon>Flavobacteriales</taxon>
        <taxon>Flavobacteriaceae</taxon>
        <taxon>Flavobacterium</taxon>
    </lineage>
</organism>
<dbReference type="PANTHER" id="PTHR34585:SF22">
    <property type="entry name" value="HELIX-TURN-HELIX DOMAIN-CONTAINING PROTEIN"/>
    <property type="match status" value="1"/>
</dbReference>
<accession>A0ABW3J1Q0</accession>
<feature type="coiled-coil region" evidence="1">
    <location>
        <begin position="11"/>
        <end position="38"/>
    </location>
</feature>
<dbReference type="PANTHER" id="PTHR34585">
    <property type="match status" value="1"/>
</dbReference>